<evidence type="ECO:0000256" key="1">
    <source>
        <dbReference type="SAM" id="Phobius"/>
    </source>
</evidence>
<keyword evidence="3" id="KW-1185">Reference proteome</keyword>
<feature type="transmembrane region" description="Helical" evidence="1">
    <location>
        <begin position="102"/>
        <end position="122"/>
    </location>
</feature>
<dbReference type="EMBL" id="MU004189">
    <property type="protein sequence ID" value="KAF2495619.1"/>
    <property type="molecule type" value="Genomic_DNA"/>
</dbReference>
<protein>
    <submittedName>
        <fullName evidence="2">Uncharacterized protein</fullName>
    </submittedName>
</protein>
<name>A0A6A6QTV5_9PEZI</name>
<gene>
    <name evidence="2" type="ORF">BU16DRAFT_394467</name>
</gene>
<proteinExistence type="predicted"/>
<dbReference type="OrthoDB" id="10380835at2759"/>
<evidence type="ECO:0000313" key="2">
    <source>
        <dbReference type="EMBL" id="KAF2495619.1"/>
    </source>
</evidence>
<sequence>MAPFSLSSAAPTYATSTITPLAASWPAAYESLPTLAPISSPSDLALNQSTKFETWSSTPTQPHTSTRIVIRVDTTPHNATVEPAPGVSVPQPTLPKNDWMSVAGWGLIVYSGFSAFLLTLMWSTGMIDCRLNFIGPLYYTPVSLTWSAWFPSRAYTHSQRAIQREDRSSLPSLLDIHEHGLFDEAVVSFHRQRGSLGTELRRLGMI</sequence>
<keyword evidence="1" id="KW-1133">Transmembrane helix</keyword>
<keyword evidence="1" id="KW-0472">Membrane</keyword>
<keyword evidence="1" id="KW-0812">Transmembrane</keyword>
<organism evidence="2 3">
    <name type="scientific">Lophium mytilinum</name>
    <dbReference type="NCBI Taxonomy" id="390894"/>
    <lineage>
        <taxon>Eukaryota</taxon>
        <taxon>Fungi</taxon>
        <taxon>Dikarya</taxon>
        <taxon>Ascomycota</taxon>
        <taxon>Pezizomycotina</taxon>
        <taxon>Dothideomycetes</taxon>
        <taxon>Pleosporomycetidae</taxon>
        <taxon>Mytilinidiales</taxon>
        <taxon>Mytilinidiaceae</taxon>
        <taxon>Lophium</taxon>
    </lineage>
</organism>
<evidence type="ECO:0000313" key="3">
    <source>
        <dbReference type="Proteomes" id="UP000799750"/>
    </source>
</evidence>
<dbReference type="Proteomes" id="UP000799750">
    <property type="component" value="Unassembled WGS sequence"/>
</dbReference>
<dbReference type="AlphaFoldDB" id="A0A6A6QTV5"/>
<reference evidence="2" key="1">
    <citation type="journal article" date="2020" name="Stud. Mycol.">
        <title>101 Dothideomycetes genomes: a test case for predicting lifestyles and emergence of pathogens.</title>
        <authorList>
            <person name="Haridas S."/>
            <person name="Albert R."/>
            <person name="Binder M."/>
            <person name="Bloem J."/>
            <person name="Labutti K."/>
            <person name="Salamov A."/>
            <person name="Andreopoulos B."/>
            <person name="Baker S."/>
            <person name="Barry K."/>
            <person name="Bills G."/>
            <person name="Bluhm B."/>
            <person name="Cannon C."/>
            <person name="Castanera R."/>
            <person name="Culley D."/>
            <person name="Daum C."/>
            <person name="Ezra D."/>
            <person name="Gonzalez J."/>
            <person name="Henrissat B."/>
            <person name="Kuo A."/>
            <person name="Liang C."/>
            <person name="Lipzen A."/>
            <person name="Lutzoni F."/>
            <person name="Magnuson J."/>
            <person name="Mondo S."/>
            <person name="Nolan M."/>
            <person name="Ohm R."/>
            <person name="Pangilinan J."/>
            <person name="Park H.-J."/>
            <person name="Ramirez L."/>
            <person name="Alfaro M."/>
            <person name="Sun H."/>
            <person name="Tritt A."/>
            <person name="Yoshinaga Y."/>
            <person name="Zwiers L.-H."/>
            <person name="Turgeon B."/>
            <person name="Goodwin S."/>
            <person name="Spatafora J."/>
            <person name="Crous P."/>
            <person name="Grigoriev I."/>
        </authorList>
    </citation>
    <scope>NUCLEOTIDE SEQUENCE</scope>
    <source>
        <strain evidence="2">CBS 269.34</strain>
    </source>
</reference>
<accession>A0A6A6QTV5</accession>